<protein>
    <submittedName>
        <fullName evidence="6">Sugar (Pentulose and hexulose) kinases</fullName>
    </submittedName>
</protein>
<dbReference type="EMBL" id="DF968005">
    <property type="protein sequence ID" value="GAP00280.1"/>
    <property type="molecule type" value="Genomic_DNA"/>
</dbReference>
<reference evidence="6 7" key="1">
    <citation type="journal article" date="2015" name="BMC Genomics">
        <title>Comparative genomics of Fructobacillus spp. and Leuconostoc spp. reveals niche-specific evolution of Fructobacillus spp.</title>
        <authorList>
            <person name="Endo A."/>
            <person name="Tanizawa Y."/>
            <person name="Tanaka N."/>
            <person name="Maeno S."/>
            <person name="Kumar H."/>
            <person name="Shiwa Y."/>
            <person name="Okada S."/>
            <person name="Yoshikawa H."/>
            <person name="Dicks L."/>
            <person name="Nakagawa J."/>
            <person name="Arita M."/>
        </authorList>
    </citation>
    <scope>NUCLEOTIDE SEQUENCE [LARGE SCALE GENOMIC DNA]</scope>
    <source>
        <strain evidence="6 7">JCM 12225</strain>
    </source>
</reference>
<evidence type="ECO:0000256" key="1">
    <source>
        <dbReference type="ARBA" id="ARBA00009156"/>
    </source>
</evidence>
<evidence type="ECO:0000256" key="3">
    <source>
        <dbReference type="ARBA" id="ARBA00022777"/>
    </source>
</evidence>
<feature type="domain" description="Carbohydrate kinase FGGY C-terminal" evidence="5">
    <location>
        <begin position="255"/>
        <end position="435"/>
    </location>
</feature>
<keyword evidence="3 6" id="KW-0418">Kinase</keyword>
<accession>A0A0K8MK68</accession>
<dbReference type="GO" id="GO:0016301">
    <property type="term" value="F:kinase activity"/>
    <property type="evidence" value="ECO:0007669"/>
    <property type="project" value="UniProtKB-KW"/>
</dbReference>
<sequence>MKTYLVIDVGTSSVRAILYDQAGQVLDQAQENYRPSYTKDGGVSQDALTFSKLSQKVIKKIMDQNSQIGDEIQAVAITAQRSSLIPCQAGQPLAPAIMWQDTRVNQILDRYRDYDEVFIQQSGSRLNAVYLGPKILWLKEQQPVVYEVADNYFNISSFLTYEMTGQATMDTTYGSRTNLMNIHTLTWDLALFKILGLDASKMPRLIAPGSSCGTVTKTYSRKTGLPAGIPVISAGGDQQCAALGAGLVHQDQVSINTGTGGYLIKNVDHLPDRLDGRLIYNQAAIPDKYILEIDLLACSSILNWFLENFYTPGKTLYQQLDEDLQACYGQKINVAVLPFHKGRSVGKNDRQIRSAFSNIGLSTRRQDLLYALMASLFVEMNKGLGIFKSLGPVGQVTISGGLTNSTIMNQMQADAYNLTVDKSPTAEATALGALMSVLVQQGLYPTFAAAAEGLIQASKDSYQPNPDNVDQFLAFDQRNQVLYQHLAGTPAGYDKGA</sequence>
<dbReference type="GO" id="GO:0005975">
    <property type="term" value="P:carbohydrate metabolic process"/>
    <property type="evidence" value="ECO:0007669"/>
    <property type="project" value="InterPro"/>
</dbReference>
<evidence type="ECO:0000259" key="5">
    <source>
        <dbReference type="Pfam" id="PF02782"/>
    </source>
</evidence>
<dbReference type="Gene3D" id="3.30.420.40">
    <property type="match status" value="2"/>
</dbReference>
<proteinExistence type="inferred from homology"/>
<dbReference type="InterPro" id="IPR018485">
    <property type="entry name" value="FGGY_C"/>
</dbReference>
<gene>
    <name evidence="6" type="ORF">FFIC_282940</name>
</gene>
<keyword evidence="2" id="KW-0808">Transferase</keyword>
<feature type="domain" description="Carbohydrate kinase FGGY N-terminal" evidence="4">
    <location>
        <begin position="4"/>
        <end position="244"/>
    </location>
</feature>
<evidence type="ECO:0000256" key="2">
    <source>
        <dbReference type="ARBA" id="ARBA00022679"/>
    </source>
</evidence>
<dbReference type="InterPro" id="IPR018484">
    <property type="entry name" value="FGGY_N"/>
</dbReference>
<dbReference type="InterPro" id="IPR050406">
    <property type="entry name" value="FGGY_Carb_Kinase"/>
</dbReference>
<organism evidence="6 7">
    <name type="scientific">Fructobacillus ficulneus</name>
    <dbReference type="NCBI Taxonomy" id="157463"/>
    <lineage>
        <taxon>Bacteria</taxon>
        <taxon>Bacillati</taxon>
        <taxon>Bacillota</taxon>
        <taxon>Bacilli</taxon>
        <taxon>Lactobacillales</taxon>
        <taxon>Lactobacillaceae</taxon>
        <taxon>Fructobacillus</taxon>
    </lineage>
</organism>
<evidence type="ECO:0000259" key="4">
    <source>
        <dbReference type="Pfam" id="PF00370"/>
    </source>
</evidence>
<dbReference type="Pfam" id="PF00370">
    <property type="entry name" value="FGGY_N"/>
    <property type="match status" value="1"/>
</dbReference>
<evidence type="ECO:0000313" key="6">
    <source>
        <dbReference type="EMBL" id="GAP00280.1"/>
    </source>
</evidence>
<dbReference type="PIRSF" id="PIRSF000538">
    <property type="entry name" value="GlpK"/>
    <property type="match status" value="1"/>
</dbReference>
<dbReference type="PANTHER" id="PTHR43095:SF5">
    <property type="entry name" value="XYLULOSE KINASE"/>
    <property type="match status" value="1"/>
</dbReference>
<keyword evidence="7" id="KW-1185">Reference proteome</keyword>
<dbReference type="CDD" id="cd07779">
    <property type="entry name" value="ASKHA_NBD_FGGY_YgcE-like"/>
    <property type="match status" value="1"/>
</dbReference>
<dbReference type="InterPro" id="IPR000577">
    <property type="entry name" value="Carb_kinase_FGGY"/>
</dbReference>
<name>A0A0K8MK68_9LACO</name>
<dbReference type="Proteomes" id="UP000253891">
    <property type="component" value="Unassembled WGS sequence"/>
</dbReference>
<dbReference type="InterPro" id="IPR043129">
    <property type="entry name" value="ATPase_NBD"/>
</dbReference>
<dbReference type="Pfam" id="PF02782">
    <property type="entry name" value="FGGY_C"/>
    <property type="match status" value="1"/>
</dbReference>
<dbReference type="RefSeq" id="WP_061993598.1">
    <property type="nucleotide sequence ID" value="NZ_DF968005.1"/>
</dbReference>
<dbReference type="AlphaFoldDB" id="A0A0K8MK68"/>
<dbReference type="SUPFAM" id="SSF53067">
    <property type="entry name" value="Actin-like ATPase domain"/>
    <property type="match status" value="2"/>
</dbReference>
<dbReference type="PANTHER" id="PTHR43095">
    <property type="entry name" value="SUGAR KINASE"/>
    <property type="match status" value="1"/>
</dbReference>
<evidence type="ECO:0000313" key="7">
    <source>
        <dbReference type="Proteomes" id="UP000253891"/>
    </source>
</evidence>
<dbReference type="OrthoDB" id="9805576at2"/>
<dbReference type="STRING" id="157463.GCA_001047075_01177"/>
<comment type="similarity">
    <text evidence="1">Belongs to the FGGY kinase family.</text>
</comment>